<keyword evidence="4 5" id="KW-0862">Zinc</keyword>
<reference evidence="9 10" key="1">
    <citation type="journal article" date="2014" name="PLoS Genet.">
        <title>The Genome of Spironucleus salmonicida Highlights a Fish Pathogen Adapted to Fluctuating Environments.</title>
        <authorList>
            <person name="Xu F."/>
            <person name="Jerlstrom-Hultqvist J."/>
            <person name="Einarsson E."/>
            <person name="Astvaldsson A."/>
            <person name="Svard S.G."/>
            <person name="Andersson J.O."/>
        </authorList>
    </citation>
    <scope>NUCLEOTIDE SEQUENCE</scope>
    <source>
        <strain evidence="10">ATCC 50377</strain>
    </source>
</reference>
<evidence type="ECO:0000259" key="8">
    <source>
        <dbReference type="PROSITE" id="PS51188"/>
    </source>
</evidence>
<dbReference type="VEuPathDB" id="GiardiaDB:SS50377_22237"/>
<proteinExistence type="predicted"/>
<keyword evidence="11" id="KW-1185">Reference proteome</keyword>
<evidence type="ECO:0000259" key="7">
    <source>
        <dbReference type="PROSITE" id="PS50076"/>
    </source>
</evidence>
<dbReference type="Pfam" id="PF01556">
    <property type="entry name" value="DnaJ_C"/>
    <property type="match status" value="1"/>
</dbReference>
<dbReference type="CDD" id="cd06257">
    <property type="entry name" value="DnaJ"/>
    <property type="match status" value="1"/>
</dbReference>
<dbReference type="PROSITE" id="PS50076">
    <property type="entry name" value="DNAJ_2"/>
    <property type="match status" value="1"/>
</dbReference>
<protein>
    <submittedName>
        <fullName evidence="9 10">Chaperone protein DnaJ</fullName>
    </submittedName>
</protein>
<evidence type="ECO:0000313" key="10">
    <source>
        <dbReference type="EMBL" id="KAH0574622.1"/>
    </source>
</evidence>
<dbReference type="OrthoDB" id="550424at2759"/>
<dbReference type="PANTHER" id="PTHR43888">
    <property type="entry name" value="DNAJ-LIKE-2, ISOFORM A-RELATED"/>
    <property type="match status" value="1"/>
</dbReference>
<sequence length="408" mass="45231">MVRDTKLYDLLGVAPDAQPNAIKKAYFRLAQVHNPNVPENKDKFQEINNAYEILKDEEKRQLYDQYGLDGMKQAEQGGGFGSMFDMFGMGGGRQRQQGPKQAKAMGQEMEITLEQAFMGADISVPVSRSCKCKGCDGKGGVDGATAGKCSQCQGQGAVMQTMRQGNMIMQQQVICPKCSGKGKVISDPSKICKTCKGERVSNEKTTLQIRVDPGTFDGYQQIMYSEGNWQPDVQQGDFVIVFKQKKHKTFERKEADLFMTKVITLDEAICGTSFTVKHVNGTDVTIYRSPGECINHGQTLCCKNLGMPVKGRIYEHGNLFIKFEVKFPKSVTNEVRQLIMNVIGTAESRQRIGACADLKHDGVKSCELVYLDPNHRTKNETDTKGQNEYGDGHDEDHQGGQQVQCGGM</sequence>
<gene>
    <name evidence="9" type="ORF">SS50377_18571</name>
    <name evidence="10" type="ORF">SS50377_22237</name>
</gene>
<dbReference type="FunFam" id="2.10.230.10:FF:000001">
    <property type="entry name" value="DnaJ subfamily A member 2"/>
    <property type="match status" value="1"/>
</dbReference>
<dbReference type="InterPro" id="IPR002939">
    <property type="entry name" value="DnaJ_C"/>
</dbReference>
<dbReference type="CDD" id="cd10747">
    <property type="entry name" value="DnaJ_C"/>
    <property type="match status" value="1"/>
</dbReference>
<evidence type="ECO:0000256" key="5">
    <source>
        <dbReference type="PROSITE-ProRule" id="PRU00546"/>
    </source>
</evidence>
<dbReference type="PROSITE" id="PS00636">
    <property type="entry name" value="DNAJ_1"/>
    <property type="match status" value="1"/>
</dbReference>
<dbReference type="InterPro" id="IPR044713">
    <property type="entry name" value="DNJA1/2-like"/>
</dbReference>
<dbReference type="PROSITE" id="PS51188">
    <property type="entry name" value="ZF_CR"/>
    <property type="match status" value="1"/>
</dbReference>
<dbReference type="AlphaFoldDB" id="V6LF16"/>
<accession>V6LF16</accession>
<dbReference type="Pfam" id="PF00684">
    <property type="entry name" value="DnaJ_CXXCXGXG"/>
    <property type="match status" value="1"/>
</dbReference>
<name>V6LF16_9EUKA</name>
<evidence type="ECO:0000256" key="1">
    <source>
        <dbReference type="ARBA" id="ARBA00022723"/>
    </source>
</evidence>
<feature type="region of interest" description="Disordered" evidence="6">
    <location>
        <begin position="375"/>
        <end position="408"/>
    </location>
</feature>
<dbReference type="Pfam" id="PF00226">
    <property type="entry name" value="DnaJ"/>
    <property type="match status" value="1"/>
</dbReference>
<feature type="compositionally biased region" description="Basic and acidic residues" evidence="6">
    <location>
        <begin position="375"/>
        <end position="398"/>
    </location>
</feature>
<evidence type="ECO:0000313" key="9">
    <source>
        <dbReference type="EMBL" id="EST42271.1"/>
    </source>
</evidence>
<dbReference type="InterPro" id="IPR001623">
    <property type="entry name" value="DnaJ_domain"/>
</dbReference>
<dbReference type="CDD" id="cd10719">
    <property type="entry name" value="DnaJ_zf"/>
    <property type="match status" value="1"/>
</dbReference>
<dbReference type="SUPFAM" id="SSF57938">
    <property type="entry name" value="DnaJ/Hsp40 cysteine-rich domain"/>
    <property type="match status" value="1"/>
</dbReference>
<dbReference type="Proteomes" id="UP000018208">
    <property type="component" value="Unassembled WGS sequence"/>
</dbReference>
<dbReference type="EMBL" id="AUWU02000003">
    <property type="protein sequence ID" value="KAH0574622.1"/>
    <property type="molecule type" value="Genomic_DNA"/>
</dbReference>
<dbReference type="Gene3D" id="2.60.260.20">
    <property type="entry name" value="Urease metallochaperone UreE, N-terminal domain"/>
    <property type="match status" value="2"/>
</dbReference>
<feature type="domain" description="J" evidence="7">
    <location>
        <begin position="6"/>
        <end position="67"/>
    </location>
</feature>
<dbReference type="InterPro" id="IPR018253">
    <property type="entry name" value="DnaJ_domain_CS"/>
</dbReference>
<dbReference type="PRINTS" id="PR00625">
    <property type="entry name" value="JDOMAIN"/>
</dbReference>
<keyword evidence="3 5" id="KW-0863">Zinc-finger</keyword>
<dbReference type="Gene3D" id="1.10.287.110">
    <property type="entry name" value="DnaJ domain"/>
    <property type="match status" value="1"/>
</dbReference>
<keyword evidence="2" id="KW-0677">Repeat</keyword>
<keyword evidence="1 5" id="KW-0479">Metal-binding</keyword>
<dbReference type="Gene3D" id="2.10.230.10">
    <property type="entry name" value="Heat shock protein DnaJ, cysteine-rich domain"/>
    <property type="match status" value="1"/>
</dbReference>
<organism evidence="9">
    <name type="scientific">Spironucleus salmonicida</name>
    <dbReference type="NCBI Taxonomy" id="348837"/>
    <lineage>
        <taxon>Eukaryota</taxon>
        <taxon>Metamonada</taxon>
        <taxon>Diplomonadida</taxon>
        <taxon>Hexamitidae</taxon>
        <taxon>Hexamitinae</taxon>
        <taxon>Spironucleus</taxon>
    </lineage>
</organism>
<evidence type="ECO:0000256" key="2">
    <source>
        <dbReference type="ARBA" id="ARBA00022737"/>
    </source>
</evidence>
<evidence type="ECO:0000256" key="3">
    <source>
        <dbReference type="ARBA" id="ARBA00022771"/>
    </source>
</evidence>
<dbReference type="FunFam" id="2.60.260.20:FF:000003">
    <property type="entry name" value="DnaJ subfamily A member 2"/>
    <property type="match status" value="1"/>
</dbReference>
<feature type="compositionally biased region" description="Low complexity" evidence="6">
    <location>
        <begin position="399"/>
        <end position="408"/>
    </location>
</feature>
<dbReference type="GO" id="GO:0051082">
    <property type="term" value="F:unfolded protein binding"/>
    <property type="evidence" value="ECO:0007669"/>
    <property type="project" value="InterPro"/>
</dbReference>
<dbReference type="SUPFAM" id="SSF46565">
    <property type="entry name" value="Chaperone J-domain"/>
    <property type="match status" value="1"/>
</dbReference>
<dbReference type="InterPro" id="IPR036410">
    <property type="entry name" value="HSP_DnaJ_Cys-rich_dom_sf"/>
</dbReference>
<evidence type="ECO:0000313" key="11">
    <source>
        <dbReference type="Proteomes" id="UP000018208"/>
    </source>
</evidence>
<reference evidence="10" key="2">
    <citation type="submission" date="2020-12" db="EMBL/GenBank/DDBJ databases">
        <title>New Spironucleus salmonicida genome in near-complete chromosomes.</title>
        <authorList>
            <person name="Xu F."/>
            <person name="Kurt Z."/>
            <person name="Jimenez-Gonzalez A."/>
            <person name="Astvaldsson A."/>
            <person name="Andersson J.O."/>
            <person name="Svard S.G."/>
        </authorList>
    </citation>
    <scope>NUCLEOTIDE SEQUENCE</scope>
    <source>
        <strain evidence="10">ATCC 50377</strain>
    </source>
</reference>
<dbReference type="GO" id="GO:0006457">
    <property type="term" value="P:protein folding"/>
    <property type="evidence" value="ECO:0007669"/>
    <property type="project" value="InterPro"/>
</dbReference>
<feature type="zinc finger region" description="CR-type" evidence="5">
    <location>
        <begin position="119"/>
        <end position="204"/>
    </location>
</feature>
<dbReference type="SMART" id="SM00271">
    <property type="entry name" value="DnaJ"/>
    <property type="match status" value="1"/>
</dbReference>
<dbReference type="InterPro" id="IPR001305">
    <property type="entry name" value="HSP_DnaJ_Cys-rich_dom"/>
</dbReference>
<dbReference type="EMBL" id="KI546166">
    <property type="protein sequence ID" value="EST42271.1"/>
    <property type="molecule type" value="Genomic_DNA"/>
</dbReference>
<evidence type="ECO:0000256" key="4">
    <source>
        <dbReference type="ARBA" id="ARBA00022833"/>
    </source>
</evidence>
<dbReference type="InterPro" id="IPR036869">
    <property type="entry name" value="J_dom_sf"/>
</dbReference>
<evidence type="ECO:0000256" key="6">
    <source>
        <dbReference type="SAM" id="MobiDB-lite"/>
    </source>
</evidence>
<dbReference type="SUPFAM" id="SSF49493">
    <property type="entry name" value="HSP40/DnaJ peptide-binding domain"/>
    <property type="match status" value="2"/>
</dbReference>
<dbReference type="GO" id="GO:0030544">
    <property type="term" value="F:Hsp70 protein binding"/>
    <property type="evidence" value="ECO:0007669"/>
    <property type="project" value="InterPro"/>
</dbReference>
<dbReference type="GO" id="GO:0008270">
    <property type="term" value="F:zinc ion binding"/>
    <property type="evidence" value="ECO:0007669"/>
    <property type="project" value="UniProtKB-KW"/>
</dbReference>
<feature type="domain" description="CR-type" evidence="8">
    <location>
        <begin position="119"/>
        <end position="204"/>
    </location>
</feature>
<dbReference type="InterPro" id="IPR008971">
    <property type="entry name" value="HSP40/DnaJ_pept-bd"/>
</dbReference>